<evidence type="ECO:0000256" key="1">
    <source>
        <dbReference type="SAM" id="Phobius"/>
    </source>
</evidence>
<dbReference type="AlphaFoldDB" id="A0A507CIL0"/>
<dbReference type="Proteomes" id="UP000320475">
    <property type="component" value="Unassembled WGS sequence"/>
</dbReference>
<feature type="transmembrane region" description="Helical" evidence="1">
    <location>
        <begin position="99"/>
        <end position="120"/>
    </location>
</feature>
<keyword evidence="1" id="KW-1133">Transmembrane helix</keyword>
<name>A0A507CIL0_9FUNG</name>
<protein>
    <recommendedName>
        <fullName evidence="4">G-protein coupled receptors family 1 profile domain-containing protein</fullName>
    </recommendedName>
</protein>
<organism evidence="2 3">
    <name type="scientific">Synchytrium endobioticum</name>
    <dbReference type="NCBI Taxonomy" id="286115"/>
    <lineage>
        <taxon>Eukaryota</taxon>
        <taxon>Fungi</taxon>
        <taxon>Fungi incertae sedis</taxon>
        <taxon>Chytridiomycota</taxon>
        <taxon>Chytridiomycota incertae sedis</taxon>
        <taxon>Chytridiomycetes</taxon>
        <taxon>Synchytriales</taxon>
        <taxon>Synchytriaceae</taxon>
        <taxon>Synchytrium</taxon>
    </lineage>
</organism>
<dbReference type="CDD" id="cd00637">
    <property type="entry name" value="7tm_classA_rhodopsin-like"/>
    <property type="match status" value="1"/>
</dbReference>
<evidence type="ECO:0000313" key="3">
    <source>
        <dbReference type="Proteomes" id="UP000320475"/>
    </source>
</evidence>
<dbReference type="Gene3D" id="1.20.1070.10">
    <property type="entry name" value="Rhodopsin 7-helix transmembrane proteins"/>
    <property type="match status" value="1"/>
</dbReference>
<dbReference type="SUPFAM" id="SSF81321">
    <property type="entry name" value="Family A G protein-coupled receptor-like"/>
    <property type="match status" value="1"/>
</dbReference>
<reference evidence="2 3" key="1">
    <citation type="journal article" date="2019" name="Sci. Rep.">
        <title>Comparative genomics of chytrid fungi reveal insights into the obligate biotrophic and pathogenic lifestyle of Synchytrium endobioticum.</title>
        <authorList>
            <person name="van de Vossenberg B.T.L.H."/>
            <person name="Warris S."/>
            <person name="Nguyen H.D.T."/>
            <person name="van Gent-Pelzer M.P.E."/>
            <person name="Joly D.L."/>
            <person name="van de Geest H.C."/>
            <person name="Bonants P.J.M."/>
            <person name="Smith D.S."/>
            <person name="Levesque C.A."/>
            <person name="van der Lee T.A.J."/>
        </authorList>
    </citation>
    <scope>NUCLEOTIDE SEQUENCE [LARGE SCALE GENOMIC DNA]</scope>
    <source>
        <strain evidence="2 3">LEV6574</strain>
    </source>
</reference>
<dbReference type="EMBL" id="QEAM01000484">
    <property type="protein sequence ID" value="TPX39411.1"/>
    <property type="molecule type" value="Genomic_DNA"/>
</dbReference>
<feature type="transmembrane region" description="Helical" evidence="1">
    <location>
        <begin position="242"/>
        <end position="261"/>
    </location>
</feature>
<accession>A0A507CIL0</accession>
<proteinExistence type="predicted"/>
<dbReference type="OrthoDB" id="2177907at2759"/>
<feature type="transmembrane region" description="Helical" evidence="1">
    <location>
        <begin position="20"/>
        <end position="45"/>
    </location>
</feature>
<keyword evidence="1" id="KW-0472">Membrane</keyword>
<feature type="transmembrane region" description="Helical" evidence="1">
    <location>
        <begin position="57"/>
        <end position="79"/>
    </location>
</feature>
<feature type="transmembrane region" description="Helical" evidence="1">
    <location>
        <begin position="182"/>
        <end position="202"/>
    </location>
</feature>
<sequence>MDSTTRNYADLAQDFRSWYPFIAFNMTVDLISVLLDTCLITALLSDMQMLRSQCRNLFYLNVVVSEGIWAGFEFIKFALLICSNELLESRSLQYADAVIVHMTALVTLWTLAVVAVDLWLILCKRTKISDKAIVGACASGWVLGTMEALSILLDSTLTWPELPLFAGSSWSSRHPLVLFRTILGWSCVFLSVGATGTAYYLIMRHIAASKASISQTTKSSKQGQNSAPQSQVDAGDQMCRRFMMLSIVSITCGVPTVVWVLCELVAGRPAPPALVVLALVFYVLQPTLDSLLIIYMHPYIHNRILSWFKLVRPARAESIATSP</sequence>
<feature type="transmembrane region" description="Helical" evidence="1">
    <location>
        <begin position="132"/>
        <end position="153"/>
    </location>
</feature>
<feature type="transmembrane region" description="Helical" evidence="1">
    <location>
        <begin position="273"/>
        <end position="295"/>
    </location>
</feature>
<evidence type="ECO:0000313" key="2">
    <source>
        <dbReference type="EMBL" id="TPX39411.1"/>
    </source>
</evidence>
<gene>
    <name evidence="2" type="ORF">SeLEV6574_g07227</name>
</gene>
<evidence type="ECO:0008006" key="4">
    <source>
        <dbReference type="Google" id="ProtNLM"/>
    </source>
</evidence>
<keyword evidence="1" id="KW-0812">Transmembrane</keyword>
<comment type="caution">
    <text evidence="2">The sequence shown here is derived from an EMBL/GenBank/DDBJ whole genome shotgun (WGS) entry which is preliminary data.</text>
</comment>
<dbReference type="VEuPathDB" id="FungiDB:SeMB42_g02131"/>